<evidence type="ECO:0000313" key="5">
    <source>
        <dbReference type="Proteomes" id="UP000651475"/>
    </source>
</evidence>
<comment type="caution">
    <text evidence="4">The sequence shown here is derived from an EMBL/GenBank/DDBJ whole genome shotgun (WGS) entry which is preliminary data.</text>
</comment>
<feature type="domain" description="Gingipain" evidence="3">
    <location>
        <begin position="382"/>
        <end position="766"/>
    </location>
</feature>
<dbReference type="EMBL" id="JACOOJ010000049">
    <property type="protein sequence ID" value="MBC5634797.1"/>
    <property type="molecule type" value="Genomic_DNA"/>
</dbReference>
<feature type="signal peptide" evidence="2">
    <location>
        <begin position="1"/>
        <end position="20"/>
    </location>
</feature>
<dbReference type="SUPFAM" id="SSF52129">
    <property type="entry name" value="Caspase-like"/>
    <property type="match status" value="1"/>
</dbReference>
<dbReference type="InterPro" id="IPR029031">
    <property type="entry name" value="Gingipain_N_sf"/>
</dbReference>
<dbReference type="Pfam" id="PF01364">
    <property type="entry name" value="Peptidase_C25"/>
    <property type="match status" value="1"/>
</dbReference>
<dbReference type="NCBIfam" id="NF033707">
    <property type="entry name" value="T9SS_sortase"/>
    <property type="match status" value="1"/>
</dbReference>
<evidence type="ECO:0000256" key="1">
    <source>
        <dbReference type="ARBA" id="ARBA00022729"/>
    </source>
</evidence>
<keyword evidence="5" id="KW-1185">Reference proteome</keyword>
<dbReference type="InterPro" id="IPR001769">
    <property type="entry name" value="Gingipain"/>
</dbReference>
<dbReference type="InterPro" id="IPR029030">
    <property type="entry name" value="Caspase-like_dom_sf"/>
</dbReference>
<dbReference type="Proteomes" id="UP000651475">
    <property type="component" value="Unassembled WGS sequence"/>
</dbReference>
<organism evidence="4 5">
    <name type="scientific">Parabacteroides hominis</name>
    <dbReference type="NCBI Taxonomy" id="2763057"/>
    <lineage>
        <taxon>Bacteria</taxon>
        <taxon>Pseudomonadati</taxon>
        <taxon>Bacteroidota</taxon>
        <taxon>Bacteroidia</taxon>
        <taxon>Bacteroidales</taxon>
        <taxon>Tannerellaceae</taxon>
        <taxon>Parabacteroides</taxon>
    </lineage>
</organism>
<reference evidence="4 5" key="1">
    <citation type="submission" date="2020-08" db="EMBL/GenBank/DDBJ databases">
        <title>Genome public.</title>
        <authorList>
            <person name="Liu C."/>
            <person name="Sun Q."/>
        </authorList>
    </citation>
    <scope>NUCLEOTIDE SEQUENCE [LARGE SCALE GENOMIC DNA]</scope>
    <source>
        <strain evidence="4 5">NSJ-79</strain>
    </source>
</reference>
<sequence>MKRILCALLLVFALLTSAWADGSRYASESVLNSGKWVKIQVAEDGIYKLTAADLKKMGFSSLEKVAVYGYGGWPLDEDFSTTYIDDVPEVAVWRNADYLLFYGKGPRKWEYSSSDKAFIHTNNPYSNYGYYFVTEKETAGRTMEKAASADGATLQVTTFDDYVLHEEDWVSVNSSGRELYGESFTSTLSRDFTISIPGITNDEGKATLSFISRGNGTITMNVDGNSLISGSVSVPSDEYEVARELYRERAWTADKGETVKVNIGYSTTGHKNVHLNYFRLQMKRQLKVYDNYTFFRSLSAIGNASRFVIQGADANTLVFDVTDGINPQQMETSLNGTDLSFSIPASASLREFVAVKPSQIKAPVTVGEVANQNLHALPQQDMIIIAQPNFTTQAERLAEAHRTKDNLTIQVVAPEAIYNEFSSGTPDATAYRRFMKMFYDRQTSEADAPKYLLLFGDGSYDNRKLTSAWKSVDMSNMLLTYQTEESLNKFSYVIDDYFGFLEDEDSSNSQKNYEDKIPYKKVNIGIGRFPIRTLDQATKVVDKVINYMDNKETGIWKNNLCFMADDGSNSDSFSQGHMIQADTLTDYLAADHPEFLVNKLYFDAYKKDVTGGQNGYPDVRSNLQKLLKDGLLLVNYTGHGGTTALSDEKVLTQTDITQFSYPRLPVWITATCDFTRFDDLNTSAGEDLFLNAKSGGIALFTTVRVAYIPYNAYINSRLIRNMFEKKNGKRLTLGEIIKETKCDLINSSAARYKLGFCLIGDPAMKLNYPEYRMQVTSVNGKSVDGDAIPFKALEKITVEGQVLNPAGTLATDFTGIVNPTVKDSKVTVTCLNNNKTDDKAFTFTDYPNTIFIGNDSVRNGKFSFTFTVPKDISYSNLQGKMNLYAVDTENGNEAQGNFDNFIVGGTSDTAETDTIGPEIRALYLNDTTFVDGGLVNTTPYFVAKLWDKSGVNITGSSVGHDMMLIIDESTVLSYNLNSYYELLPGEDGAGIVKFPIPALEPGKHTAEFWVWDILNNSTVRTFTFEVVEGLKPFLFDVIATPGIAREQVTFHLMHNRPESRMRVGIMVYDLAGRQLWKHEESGTSGLFENYTVSWDLTSGGARLRPGVYIYRAAISTDNSKDATKARKFIILGE</sequence>
<dbReference type="Gene3D" id="3.40.50.1460">
    <property type="match status" value="1"/>
</dbReference>
<dbReference type="Gene3D" id="3.40.50.10390">
    <property type="entry name" value="Gingipain r, domain 1"/>
    <property type="match status" value="1"/>
</dbReference>
<dbReference type="RefSeq" id="WP_186931367.1">
    <property type="nucleotide sequence ID" value="NZ_JACOOJ010000049.1"/>
</dbReference>
<evidence type="ECO:0000256" key="2">
    <source>
        <dbReference type="SAM" id="SignalP"/>
    </source>
</evidence>
<proteinExistence type="predicted"/>
<accession>A0ABR7DV67</accession>
<feature type="chain" id="PRO_5045602161" evidence="2">
    <location>
        <begin position="21"/>
        <end position="1133"/>
    </location>
</feature>
<evidence type="ECO:0000259" key="3">
    <source>
        <dbReference type="Pfam" id="PF01364"/>
    </source>
</evidence>
<keyword evidence="1 2" id="KW-0732">Signal</keyword>
<name>A0ABR7DV67_9BACT</name>
<gene>
    <name evidence="4" type="primary">porU</name>
    <name evidence="4" type="ORF">H8S65_18805</name>
</gene>
<protein>
    <submittedName>
        <fullName evidence="4">Type IX secretion system sortase PorU</fullName>
    </submittedName>
</protein>
<dbReference type="CDD" id="cd02258">
    <property type="entry name" value="Peptidase_C25_N"/>
    <property type="match status" value="1"/>
</dbReference>
<evidence type="ECO:0000313" key="4">
    <source>
        <dbReference type="EMBL" id="MBC5634797.1"/>
    </source>
</evidence>